<dbReference type="AlphaFoldDB" id="A0A821TF65"/>
<dbReference type="OrthoDB" id="6380398at2759"/>
<dbReference type="InterPro" id="IPR035914">
    <property type="entry name" value="Sperma_CUB_dom_sf"/>
</dbReference>
<evidence type="ECO:0000256" key="7">
    <source>
        <dbReference type="PROSITE-ProRule" id="PRU00059"/>
    </source>
</evidence>
<evidence type="ECO:0000256" key="2">
    <source>
        <dbReference type="ARBA" id="ARBA00022525"/>
    </source>
</evidence>
<proteinExistence type="predicted"/>
<keyword evidence="3" id="KW-0645">Protease</keyword>
<evidence type="ECO:0000256" key="8">
    <source>
        <dbReference type="SAM" id="SignalP"/>
    </source>
</evidence>
<evidence type="ECO:0000313" key="12">
    <source>
        <dbReference type="Proteomes" id="UP000663880"/>
    </source>
</evidence>
<dbReference type="SUPFAM" id="SSF50494">
    <property type="entry name" value="Trypsin-like serine proteases"/>
    <property type="match status" value="1"/>
</dbReference>
<evidence type="ECO:0000256" key="1">
    <source>
        <dbReference type="ARBA" id="ARBA00004613"/>
    </source>
</evidence>
<dbReference type="Pfam" id="PF00089">
    <property type="entry name" value="Trypsin"/>
    <property type="match status" value="1"/>
</dbReference>
<evidence type="ECO:0000313" key="11">
    <source>
        <dbReference type="EMBL" id="CAF4873403.1"/>
    </source>
</evidence>
<dbReference type="PRINTS" id="PR00722">
    <property type="entry name" value="CHYMOTRYPSIN"/>
</dbReference>
<evidence type="ECO:0000256" key="6">
    <source>
        <dbReference type="ARBA" id="ARBA00023157"/>
    </source>
</evidence>
<dbReference type="Pfam" id="PF00431">
    <property type="entry name" value="CUB"/>
    <property type="match status" value="1"/>
</dbReference>
<feature type="chain" id="PRO_5032376524" description="Venom serine protease 34" evidence="8">
    <location>
        <begin position="24"/>
        <end position="394"/>
    </location>
</feature>
<name>A0A821TF65_9NEOP</name>
<dbReference type="InterPro" id="IPR000859">
    <property type="entry name" value="CUB_dom"/>
</dbReference>
<dbReference type="InterPro" id="IPR001254">
    <property type="entry name" value="Trypsin_dom"/>
</dbReference>
<dbReference type="Gene3D" id="2.60.120.290">
    <property type="entry name" value="Spermadhesin, CUB domain"/>
    <property type="match status" value="1"/>
</dbReference>
<dbReference type="InterPro" id="IPR009003">
    <property type="entry name" value="Peptidase_S1_PA"/>
</dbReference>
<keyword evidence="12" id="KW-1185">Reference proteome</keyword>
<dbReference type="InterPro" id="IPR043504">
    <property type="entry name" value="Peptidase_S1_PA_chymotrypsin"/>
</dbReference>
<feature type="domain" description="CUB" evidence="9">
    <location>
        <begin position="28"/>
        <end position="124"/>
    </location>
</feature>
<keyword evidence="6" id="KW-1015">Disulfide bond</keyword>
<dbReference type="SMART" id="SM00020">
    <property type="entry name" value="Tryp_SPc"/>
    <property type="match status" value="1"/>
</dbReference>
<evidence type="ECO:0000256" key="5">
    <source>
        <dbReference type="ARBA" id="ARBA00022825"/>
    </source>
</evidence>
<dbReference type="GO" id="GO:0004252">
    <property type="term" value="F:serine-type endopeptidase activity"/>
    <property type="evidence" value="ECO:0007669"/>
    <property type="project" value="InterPro"/>
</dbReference>
<feature type="domain" description="Peptidase S1" evidence="10">
    <location>
        <begin position="154"/>
        <end position="388"/>
    </location>
</feature>
<evidence type="ECO:0000256" key="4">
    <source>
        <dbReference type="ARBA" id="ARBA00022801"/>
    </source>
</evidence>
<dbReference type="SUPFAM" id="SSF49854">
    <property type="entry name" value="Spermadhesin, CUB domain"/>
    <property type="match status" value="1"/>
</dbReference>
<keyword evidence="5" id="KW-0720">Serine protease</keyword>
<dbReference type="InterPro" id="IPR018114">
    <property type="entry name" value="TRYPSIN_HIS"/>
</dbReference>
<dbReference type="PROSITE" id="PS00134">
    <property type="entry name" value="TRYPSIN_HIS"/>
    <property type="match status" value="1"/>
</dbReference>
<dbReference type="PANTHER" id="PTHR24252:SF7">
    <property type="entry name" value="HYALIN"/>
    <property type="match status" value="1"/>
</dbReference>
<dbReference type="Gene3D" id="2.40.10.10">
    <property type="entry name" value="Trypsin-like serine proteases"/>
    <property type="match status" value="1"/>
</dbReference>
<keyword evidence="4" id="KW-0378">Hydrolase</keyword>
<dbReference type="FunFam" id="2.40.10.10:FF:000015">
    <property type="entry name" value="Atrial natriuretic peptide-converting enzyme"/>
    <property type="match status" value="1"/>
</dbReference>
<evidence type="ECO:0000256" key="3">
    <source>
        <dbReference type="ARBA" id="ARBA00022670"/>
    </source>
</evidence>
<keyword evidence="8" id="KW-0732">Signal</keyword>
<gene>
    <name evidence="11" type="ORF">PMACD_LOCUS8967</name>
</gene>
<dbReference type="CDD" id="cd00190">
    <property type="entry name" value="Tryp_SPc"/>
    <property type="match status" value="1"/>
</dbReference>
<comment type="caution">
    <text evidence="7">Lacks conserved residue(s) required for the propagation of feature annotation.</text>
</comment>
<dbReference type="PROSITE" id="PS50240">
    <property type="entry name" value="TRYPSIN_DOM"/>
    <property type="match status" value="1"/>
</dbReference>
<evidence type="ECO:0008006" key="13">
    <source>
        <dbReference type="Google" id="ProtNLM"/>
    </source>
</evidence>
<dbReference type="EMBL" id="CAJOBZ010000024">
    <property type="protein sequence ID" value="CAF4873403.1"/>
    <property type="molecule type" value="Genomic_DNA"/>
</dbReference>
<protein>
    <recommendedName>
        <fullName evidence="13">Venom serine protease 34</fullName>
    </recommendedName>
</protein>
<dbReference type="PROSITE" id="PS01180">
    <property type="entry name" value="CUB"/>
    <property type="match status" value="1"/>
</dbReference>
<reference evidence="11" key="1">
    <citation type="submission" date="2021-02" db="EMBL/GenBank/DDBJ databases">
        <authorList>
            <person name="Steward A R."/>
        </authorList>
    </citation>
    <scope>NUCLEOTIDE SEQUENCE</scope>
</reference>
<feature type="signal peptide" evidence="8">
    <location>
        <begin position="1"/>
        <end position="23"/>
    </location>
</feature>
<evidence type="ECO:0000259" key="9">
    <source>
        <dbReference type="PROSITE" id="PS01180"/>
    </source>
</evidence>
<accession>A0A821TF65</accession>
<sequence length="394" mass="43272">MWNSDTLIFRILYVFSCFVYVRAQNGRCAYNINVQPGQIYSIDCPRYSSCYSQCSWALSCPSGYNCRADCQMNVPANQQCSRAQLQVSKSGDPSLRDAEVYCGQGTLTVVSTKQNLIINLLTPDGVGYFSCNVITQRVLPPPTCNCGIKKDRRIVNGQDTIPNEYPMMVGLVERGKDTFVCGGTIISKKYIVTAAHCIVGKIASNLGVVVGEHDVSRGDDSTSTKGYAVAGFRTHPNYNSSTYDYDVGLLALTEDIQFSKNVMPVCLPFKFAGYSFTGEKLTILGWGTIFIGGPKSDVLQKVQVDVISQNDCSKYVSSLTPRQLCTYTPGKDACQFDSGGPLLYTDRETSFLFLAAMVSKGELCAGLNKPAINTKLTEVLEWIVRTAPDEYCEK</sequence>
<dbReference type="GO" id="GO:0005576">
    <property type="term" value="C:extracellular region"/>
    <property type="evidence" value="ECO:0007669"/>
    <property type="project" value="UniProtKB-SubCell"/>
</dbReference>
<dbReference type="InterPro" id="IPR001314">
    <property type="entry name" value="Peptidase_S1A"/>
</dbReference>
<organism evidence="11 12">
    <name type="scientific">Pieris macdunnoughi</name>
    <dbReference type="NCBI Taxonomy" id="345717"/>
    <lineage>
        <taxon>Eukaryota</taxon>
        <taxon>Metazoa</taxon>
        <taxon>Ecdysozoa</taxon>
        <taxon>Arthropoda</taxon>
        <taxon>Hexapoda</taxon>
        <taxon>Insecta</taxon>
        <taxon>Pterygota</taxon>
        <taxon>Neoptera</taxon>
        <taxon>Endopterygota</taxon>
        <taxon>Lepidoptera</taxon>
        <taxon>Glossata</taxon>
        <taxon>Ditrysia</taxon>
        <taxon>Papilionoidea</taxon>
        <taxon>Pieridae</taxon>
        <taxon>Pierinae</taxon>
        <taxon>Pieris</taxon>
    </lineage>
</organism>
<dbReference type="GO" id="GO:0006508">
    <property type="term" value="P:proteolysis"/>
    <property type="evidence" value="ECO:0007669"/>
    <property type="project" value="UniProtKB-KW"/>
</dbReference>
<dbReference type="Proteomes" id="UP000663880">
    <property type="component" value="Unassembled WGS sequence"/>
</dbReference>
<comment type="caution">
    <text evidence="11">The sequence shown here is derived from an EMBL/GenBank/DDBJ whole genome shotgun (WGS) entry which is preliminary data.</text>
</comment>
<comment type="subcellular location">
    <subcellularLocation>
        <location evidence="1">Secreted</location>
    </subcellularLocation>
</comment>
<keyword evidence="2" id="KW-0964">Secreted</keyword>
<evidence type="ECO:0000259" key="10">
    <source>
        <dbReference type="PROSITE" id="PS50240"/>
    </source>
</evidence>
<dbReference type="PANTHER" id="PTHR24252">
    <property type="entry name" value="ACROSIN-RELATED"/>
    <property type="match status" value="1"/>
</dbReference>